<evidence type="ECO:0000313" key="4">
    <source>
        <dbReference type="Proteomes" id="UP000264980"/>
    </source>
</evidence>
<keyword evidence="1" id="KW-0175">Coiled coil</keyword>
<accession>A0A345CWH8</accession>
<evidence type="ECO:0000313" key="3">
    <source>
        <dbReference type="EMBL" id="AXF77795.1"/>
    </source>
</evidence>
<evidence type="ECO:0000256" key="1">
    <source>
        <dbReference type="SAM" id="Coils"/>
    </source>
</evidence>
<feature type="chain" id="PRO_5016691067" description="DUF1311 domain-containing protein" evidence="2">
    <location>
        <begin position="20"/>
        <end position="116"/>
    </location>
</feature>
<name>A0A345CWH8_9GAMM</name>
<evidence type="ECO:0008006" key="5">
    <source>
        <dbReference type="Google" id="ProtNLM"/>
    </source>
</evidence>
<feature type="coiled-coil region" evidence="1">
    <location>
        <begin position="26"/>
        <end position="57"/>
    </location>
</feature>
<dbReference type="Proteomes" id="UP000264980">
    <property type="component" value="Chromosome"/>
</dbReference>
<keyword evidence="2" id="KW-0732">Signal</keyword>
<dbReference type="AlphaFoldDB" id="A0A345CWH8"/>
<sequence length="116" mass="13464">MKVSNFLIITIFFSFSINAAFTEPEMSQLNDINEKYIKEAEIAKKKLNASIKESISNLPKERSNILRLHKLLEEATKEKCRLMILESLNTDAEIASKYECLANEYNSESKFFRSIY</sequence>
<evidence type="ECO:0000256" key="2">
    <source>
        <dbReference type="SAM" id="SignalP"/>
    </source>
</evidence>
<protein>
    <recommendedName>
        <fullName evidence="5">DUF1311 domain-containing protein</fullName>
    </recommendedName>
</protein>
<organism evidence="3 4">
    <name type="scientific">Erwinia tracheiphila</name>
    <dbReference type="NCBI Taxonomy" id="65700"/>
    <lineage>
        <taxon>Bacteria</taxon>
        <taxon>Pseudomonadati</taxon>
        <taxon>Pseudomonadota</taxon>
        <taxon>Gammaproteobacteria</taxon>
        <taxon>Enterobacterales</taxon>
        <taxon>Erwiniaceae</taxon>
        <taxon>Erwinia</taxon>
    </lineage>
</organism>
<reference evidence="4" key="1">
    <citation type="submission" date="2016-01" db="EMBL/GenBank/DDBJ databases">
        <authorList>
            <person name="Shapiro L."/>
        </authorList>
    </citation>
    <scope>NUCLEOTIDE SEQUENCE [LARGE SCALE GENOMIC DNA]</scope>
    <source>
        <strain evidence="4">MDcuke</strain>
    </source>
</reference>
<dbReference type="RefSeq" id="WP_233479536.1">
    <property type="nucleotide sequence ID" value="NZ_CP013970.1"/>
</dbReference>
<dbReference type="EMBL" id="CP013970">
    <property type="protein sequence ID" value="AXF77795.1"/>
    <property type="molecule type" value="Genomic_DNA"/>
</dbReference>
<proteinExistence type="predicted"/>
<gene>
    <name evidence="3" type="ORF">AV903_19910</name>
</gene>
<feature type="signal peptide" evidence="2">
    <location>
        <begin position="1"/>
        <end position="19"/>
    </location>
</feature>